<evidence type="ECO:0000259" key="2">
    <source>
        <dbReference type="Pfam" id="PF01425"/>
    </source>
</evidence>
<sequence length="469" mass="49852">MSVIQFDPAFASIEEVVSALDAGELTSVSLVEQQLDRIQRLDHQLHAFVDVYAEEAREAAHAMDGLRRAGVRLGPLHGVTVAVKDLFHIGGKPITGGSVALPARISTTTATVVERLRSAGAIVIGKTHTVEYAFGGWGTNEVMGTPWNPWDLQTHRVPGGSSSGSAVAVAAGLACAAIGTDTGGSVRIPAGLCGLVGLKTTHGLISRHGLIELCPTHDTVGPLARSVRDCALLLDVMAGADPRDPVSQDAPVRRVIDGVNAMPRGARLWVLPVQEREGVEAAVLAAYDEALAMLKGLGMQLVEKPLPQSCADSMRIAGQLMSAEGYDNLGALFERSDLRFDANIRRRVLLGRDTAAGEYLRLLRARDLARNDMLAAMDGIEACVFPTNAISAIPVADVDELATPLSRFGRFVNLMNLCSLAVPAGLSPEGMPISIQFIGRPWDEPLVFRLGHAFEQATPWHGLRPGGLD</sequence>
<dbReference type="RefSeq" id="WP_068172310.1">
    <property type="nucleotide sequence ID" value="NZ_AOGK01000010.1"/>
</dbReference>
<protein>
    <submittedName>
        <fullName evidence="3">Aspartyl/glutamyl-tRNA amidotransferase subunit A</fullName>
    </submittedName>
</protein>
<organism evidence="3 4">
    <name type="scientific">Hydrogenophaga taeniospiralis CCUG 15921</name>
    <dbReference type="NCBI Taxonomy" id="1281780"/>
    <lineage>
        <taxon>Bacteria</taxon>
        <taxon>Pseudomonadati</taxon>
        <taxon>Pseudomonadota</taxon>
        <taxon>Betaproteobacteria</taxon>
        <taxon>Burkholderiales</taxon>
        <taxon>Comamonadaceae</taxon>
        <taxon>Hydrogenophaga</taxon>
    </lineage>
</organism>
<dbReference type="InterPro" id="IPR000120">
    <property type="entry name" value="Amidase"/>
</dbReference>
<evidence type="ECO:0000313" key="3">
    <source>
        <dbReference type="EMBL" id="MDG5976037.1"/>
    </source>
</evidence>
<dbReference type="OrthoDB" id="8641877at2"/>
<name>A0A9X4S861_9BURK</name>
<comment type="similarity">
    <text evidence="1">Belongs to the amidase family.</text>
</comment>
<evidence type="ECO:0000313" key="4">
    <source>
        <dbReference type="Proteomes" id="UP001152876"/>
    </source>
</evidence>
<dbReference type="PANTHER" id="PTHR11895:SF7">
    <property type="entry name" value="GLUTAMYL-TRNA(GLN) AMIDOTRANSFERASE SUBUNIT A, MITOCHONDRIAL"/>
    <property type="match status" value="1"/>
</dbReference>
<dbReference type="InterPro" id="IPR023631">
    <property type="entry name" value="Amidase_dom"/>
</dbReference>
<dbReference type="InterPro" id="IPR020556">
    <property type="entry name" value="Amidase_CS"/>
</dbReference>
<dbReference type="Proteomes" id="UP001152876">
    <property type="component" value="Unassembled WGS sequence"/>
</dbReference>
<dbReference type="Gene3D" id="3.90.1300.10">
    <property type="entry name" value="Amidase signature (AS) domain"/>
    <property type="match status" value="1"/>
</dbReference>
<dbReference type="SUPFAM" id="SSF75304">
    <property type="entry name" value="Amidase signature (AS) enzymes"/>
    <property type="match status" value="1"/>
</dbReference>
<dbReference type="InterPro" id="IPR036928">
    <property type="entry name" value="AS_sf"/>
</dbReference>
<feature type="domain" description="Amidase" evidence="2">
    <location>
        <begin position="30"/>
        <end position="447"/>
    </location>
</feature>
<dbReference type="PROSITE" id="PS00571">
    <property type="entry name" value="AMIDASES"/>
    <property type="match status" value="1"/>
</dbReference>
<dbReference type="AlphaFoldDB" id="A0A9X4S861"/>
<dbReference type="EMBL" id="AOGK01000010">
    <property type="protein sequence ID" value="MDG5976037.1"/>
    <property type="molecule type" value="Genomic_DNA"/>
</dbReference>
<keyword evidence="4" id="KW-1185">Reference proteome</keyword>
<accession>A0A9X4S861</accession>
<evidence type="ECO:0000256" key="1">
    <source>
        <dbReference type="ARBA" id="ARBA00009199"/>
    </source>
</evidence>
<comment type="caution">
    <text evidence="3">The sequence shown here is derived from an EMBL/GenBank/DDBJ whole genome shotgun (WGS) entry which is preliminary data.</text>
</comment>
<gene>
    <name evidence="3" type="ORF">H010_12284</name>
</gene>
<dbReference type="Pfam" id="PF01425">
    <property type="entry name" value="Amidase"/>
    <property type="match status" value="1"/>
</dbReference>
<proteinExistence type="inferred from homology"/>
<dbReference type="PANTHER" id="PTHR11895">
    <property type="entry name" value="TRANSAMIDASE"/>
    <property type="match status" value="1"/>
</dbReference>
<reference evidence="3" key="1">
    <citation type="submission" date="2013-01" db="EMBL/GenBank/DDBJ databases">
        <title>Genome draft of Hydrogenophaga taeniospiralis 2K1.</title>
        <authorList>
            <person name="Gomila M."/>
            <person name="Lalucat J."/>
        </authorList>
    </citation>
    <scope>NUCLEOTIDE SEQUENCE</scope>
    <source>
        <strain evidence="3">CCUG 15921</strain>
    </source>
</reference>
<dbReference type="GO" id="GO:0003824">
    <property type="term" value="F:catalytic activity"/>
    <property type="evidence" value="ECO:0007669"/>
    <property type="project" value="InterPro"/>
</dbReference>